<comment type="caution">
    <text evidence="1">The sequence shown here is derived from an EMBL/GenBank/DDBJ whole genome shotgun (WGS) entry which is preliminary data.</text>
</comment>
<gene>
    <name evidence="1" type="ORF">LCGC14_1448360</name>
</gene>
<proteinExistence type="predicted"/>
<accession>A0A0F9LZ17</accession>
<organism evidence="1">
    <name type="scientific">marine sediment metagenome</name>
    <dbReference type="NCBI Taxonomy" id="412755"/>
    <lineage>
        <taxon>unclassified sequences</taxon>
        <taxon>metagenomes</taxon>
        <taxon>ecological metagenomes</taxon>
    </lineage>
</organism>
<dbReference type="EMBL" id="LAZR01009949">
    <property type="protein sequence ID" value="KKM69675.1"/>
    <property type="molecule type" value="Genomic_DNA"/>
</dbReference>
<name>A0A0F9LZ17_9ZZZZ</name>
<sequence length="193" mass="23007">MELEGIIEPIKLALNKMNKNFCELSKIDYKYIEATNGLVDYLKGEKYLERPIAYEFYHQLRKLIDEGDVDFGEPIIQAEVDKNYQHCFRNGKMPDFIIHLPNFNKNLAIIEFKLATRKKEDIKYDFKKIVKFKTYPRLRYTYGIEVILGNKRSLAIRMKDINNWNRTEGEEIIIIEFDTDNWKANHSIILFNN</sequence>
<protein>
    <submittedName>
        <fullName evidence="1">Uncharacterized protein</fullName>
    </submittedName>
</protein>
<dbReference type="AlphaFoldDB" id="A0A0F9LZ17"/>
<evidence type="ECO:0000313" key="1">
    <source>
        <dbReference type="EMBL" id="KKM69675.1"/>
    </source>
</evidence>
<reference evidence="1" key="1">
    <citation type="journal article" date="2015" name="Nature">
        <title>Complex archaea that bridge the gap between prokaryotes and eukaryotes.</title>
        <authorList>
            <person name="Spang A."/>
            <person name="Saw J.H."/>
            <person name="Jorgensen S.L."/>
            <person name="Zaremba-Niedzwiedzka K."/>
            <person name="Martijn J."/>
            <person name="Lind A.E."/>
            <person name="van Eijk R."/>
            <person name="Schleper C."/>
            <person name="Guy L."/>
            <person name="Ettema T.J."/>
        </authorList>
    </citation>
    <scope>NUCLEOTIDE SEQUENCE</scope>
</reference>